<dbReference type="AlphaFoldDB" id="A0A8X6GT66"/>
<sequence>MSPVSNCCSTPSLQLKPIRFLYRPNVENPYHAGDLNKQRLLQPGRSARGVPSRPEPGAFFPVVFLWDCERFSPFDANTGIINKISRWSWK</sequence>
<protein>
    <submittedName>
        <fullName evidence="1">Uncharacterized protein</fullName>
    </submittedName>
</protein>
<evidence type="ECO:0000313" key="2">
    <source>
        <dbReference type="Proteomes" id="UP000887116"/>
    </source>
</evidence>
<keyword evidence="2" id="KW-1185">Reference proteome</keyword>
<dbReference type="Proteomes" id="UP000887116">
    <property type="component" value="Unassembled WGS sequence"/>
</dbReference>
<gene>
    <name evidence="1" type="ORF">TNCT_258191</name>
</gene>
<accession>A0A8X6GT66</accession>
<comment type="caution">
    <text evidence="1">The sequence shown here is derived from an EMBL/GenBank/DDBJ whole genome shotgun (WGS) entry which is preliminary data.</text>
</comment>
<evidence type="ECO:0000313" key="1">
    <source>
        <dbReference type="EMBL" id="GFQ89158.1"/>
    </source>
</evidence>
<reference evidence="1" key="1">
    <citation type="submission" date="2020-07" db="EMBL/GenBank/DDBJ databases">
        <title>Multicomponent nature underlies the extraordinary mechanical properties of spider dragline silk.</title>
        <authorList>
            <person name="Kono N."/>
            <person name="Nakamura H."/>
            <person name="Mori M."/>
            <person name="Yoshida Y."/>
            <person name="Ohtoshi R."/>
            <person name="Malay A.D."/>
            <person name="Moran D.A.P."/>
            <person name="Tomita M."/>
            <person name="Numata K."/>
            <person name="Arakawa K."/>
        </authorList>
    </citation>
    <scope>NUCLEOTIDE SEQUENCE</scope>
</reference>
<organism evidence="1 2">
    <name type="scientific">Trichonephila clavata</name>
    <name type="common">Joro spider</name>
    <name type="synonym">Nephila clavata</name>
    <dbReference type="NCBI Taxonomy" id="2740835"/>
    <lineage>
        <taxon>Eukaryota</taxon>
        <taxon>Metazoa</taxon>
        <taxon>Ecdysozoa</taxon>
        <taxon>Arthropoda</taxon>
        <taxon>Chelicerata</taxon>
        <taxon>Arachnida</taxon>
        <taxon>Araneae</taxon>
        <taxon>Araneomorphae</taxon>
        <taxon>Entelegynae</taxon>
        <taxon>Araneoidea</taxon>
        <taxon>Nephilidae</taxon>
        <taxon>Trichonephila</taxon>
    </lineage>
</organism>
<proteinExistence type="predicted"/>
<name>A0A8X6GT66_TRICU</name>
<dbReference type="EMBL" id="BMAO01023514">
    <property type="protein sequence ID" value="GFQ89158.1"/>
    <property type="molecule type" value="Genomic_DNA"/>
</dbReference>